<dbReference type="Pfam" id="PF13445">
    <property type="entry name" value="zf-RING_UBOX"/>
    <property type="match status" value="2"/>
</dbReference>
<dbReference type="SUPFAM" id="SSF57850">
    <property type="entry name" value="RING/U-box"/>
    <property type="match status" value="2"/>
</dbReference>
<evidence type="ECO:0000256" key="4">
    <source>
        <dbReference type="PROSITE-ProRule" id="PRU00175"/>
    </source>
</evidence>
<dbReference type="InterPro" id="IPR052667">
    <property type="entry name" value="E3_ubiquitin-ligase_RING"/>
</dbReference>
<evidence type="ECO:0000256" key="3">
    <source>
        <dbReference type="ARBA" id="ARBA00022833"/>
    </source>
</evidence>
<keyword evidence="3" id="KW-0862">Zinc</keyword>
<feature type="transmembrane region" description="Helical" evidence="5">
    <location>
        <begin position="83"/>
        <end position="103"/>
    </location>
</feature>
<keyword evidence="1" id="KW-0479">Metal-binding</keyword>
<reference evidence="8" key="1">
    <citation type="submission" date="2016-11" db="UniProtKB">
        <authorList>
            <consortium name="WormBaseParasite"/>
        </authorList>
    </citation>
    <scope>IDENTIFICATION</scope>
</reference>
<feature type="transmembrane region" description="Helical" evidence="5">
    <location>
        <begin position="323"/>
        <end position="341"/>
    </location>
</feature>
<feature type="domain" description="RING-type" evidence="6">
    <location>
        <begin position="221"/>
        <end position="268"/>
    </location>
</feature>
<feature type="transmembrane region" description="Helical" evidence="5">
    <location>
        <begin position="168"/>
        <end position="193"/>
    </location>
</feature>
<accession>A0A1I7UN77</accession>
<dbReference type="AlphaFoldDB" id="A0A1I7UN77"/>
<dbReference type="PROSITE" id="PS50089">
    <property type="entry name" value="ZF_RING_2"/>
    <property type="match status" value="2"/>
</dbReference>
<evidence type="ECO:0000256" key="1">
    <source>
        <dbReference type="ARBA" id="ARBA00022723"/>
    </source>
</evidence>
<protein>
    <submittedName>
        <fullName evidence="8">RING-type domain-containing protein</fullName>
    </submittedName>
</protein>
<dbReference type="PANTHER" id="PTHR47156">
    <property type="entry name" value="PROTEIN CBG20824"/>
    <property type="match status" value="1"/>
</dbReference>
<evidence type="ECO:0000313" key="8">
    <source>
        <dbReference type="WBParaSite" id="Csp11.Scaffold630.g17663.t3"/>
    </source>
</evidence>
<dbReference type="STRING" id="1561998.A0A1I7UN77"/>
<keyword evidence="5" id="KW-0812">Transmembrane</keyword>
<keyword evidence="7" id="KW-1185">Reference proteome</keyword>
<dbReference type="PANTHER" id="PTHR47156:SF7">
    <property type="entry name" value="RING-TYPE DOMAIN-CONTAINING PROTEIN"/>
    <property type="match status" value="1"/>
</dbReference>
<feature type="transmembrane region" description="Helical" evidence="5">
    <location>
        <begin position="109"/>
        <end position="128"/>
    </location>
</feature>
<dbReference type="Proteomes" id="UP000095282">
    <property type="component" value="Unplaced"/>
</dbReference>
<keyword evidence="5" id="KW-1133">Transmembrane helix</keyword>
<evidence type="ECO:0000259" key="6">
    <source>
        <dbReference type="PROSITE" id="PS50089"/>
    </source>
</evidence>
<dbReference type="InterPro" id="IPR001841">
    <property type="entry name" value="Znf_RING"/>
</dbReference>
<dbReference type="InterPro" id="IPR017907">
    <property type="entry name" value="Znf_RING_CS"/>
</dbReference>
<feature type="transmembrane region" description="Helical" evidence="5">
    <location>
        <begin position="140"/>
        <end position="162"/>
    </location>
</feature>
<keyword evidence="5" id="KW-0472">Membrane</keyword>
<dbReference type="InterPro" id="IPR027370">
    <property type="entry name" value="Znf-RING_euk"/>
</dbReference>
<dbReference type="PROSITE" id="PS00518">
    <property type="entry name" value="ZF_RING_1"/>
    <property type="match status" value="2"/>
</dbReference>
<feature type="domain" description="RING-type" evidence="6">
    <location>
        <begin position="398"/>
        <end position="445"/>
    </location>
</feature>
<dbReference type="SMART" id="SM00184">
    <property type="entry name" value="RING"/>
    <property type="match status" value="2"/>
</dbReference>
<organism evidence="7 8">
    <name type="scientific">Caenorhabditis tropicalis</name>
    <dbReference type="NCBI Taxonomy" id="1561998"/>
    <lineage>
        <taxon>Eukaryota</taxon>
        <taxon>Metazoa</taxon>
        <taxon>Ecdysozoa</taxon>
        <taxon>Nematoda</taxon>
        <taxon>Chromadorea</taxon>
        <taxon>Rhabditida</taxon>
        <taxon>Rhabditina</taxon>
        <taxon>Rhabditomorpha</taxon>
        <taxon>Rhabditoidea</taxon>
        <taxon>Rhabditidae</taxon>
        <taxon>Peloderinae</taxon>
        <taxon>Caenorhabditis</taxon>
    </lineage>
</organism>
<dbReference type="eggNOG" id="KOG4185">
    <property type="taxonomic scope" value="Eukaryota"/>
</dbReference>
<sequence length="478" mass="54036">MPSKQLSKSFCNRLTGKIVICDAFVFRNLVFCGSLFILWSLLFGNFENYIDVASIVGTLTVIACLYYLLFYEKEAELKTVRRTWLILYGSWTIVSVLPGIATFLSVNDLLFWGIILITLGTVSLLSCFRNDVYEIQHSTFGGWACLVLVLDVLILGAASAFTAQNTEYGQVLFVTFCFAPLYVMSSVQFVMIFSGNIVRRKVITVAESKGLISDYGIRIECHICTNPFDSAYRIPRILKECGHTVCEQCVVKLAEKNERKHLTCPFCQSVTLNPSLNQKICIQLLWYVIYVSVGAITFSYAALHDSDNEEYKISSSKRCLAPWLVFLLNILILAAEFFFCVEYNNETLLLVTMCFAPLYVMSSVQIARIYSGNIVRGPVITVGEKKGLIYDCERRIECHICTNPFDSAYRIPRILKECGHTVCEQCAVKLAEKNERKHLTCPFCQTVTLVKGPIDQCLPRNFTVMEELNEKKSAISEV</sequence>
<evidence type="ECO:0000256" key="2">
    <source>
        <dbReference type="ARBA" id="ARBA00022771"/>
    </source>
</evidence>
<dbReference type="Gene3D" id="3.30.40.10">
    <property type="entry name" value="Zinc/RING finger domain, C3HC4 (zinc finger)"/>
    <property type="match status" value="2"/>
</dbReference>
<feature type="transmembrane region" description="Helical" evidence="5">
    <location>
        <begin position="284"/>
        <end position="303"/>
    </location>
</feature>
<feature type="transmembrane region" description="Helical" evidence="5">
    <location>
        <begin position="49"/>
        <end position="71"/>
    </location>
</feature>
<dbReference type="InterPro" id="IPR013083">
    <property type="entry name" value="Znf_RING/FYVE/PHD"/>
</dbReference>
<dbReference type="WBParaSite" id="Csp11.Scaffold630.g17663.t3">
    <property type="protein sequence ID" value="Csp11.Scaffold630.g17663.t3"/>
    <property type="gene ID" value="Csp11.Scaffold630.g17663"/>
</dbReference>
<dbReference type="GO" id="GO:0008270">
    <property type="term" value="F:zinc ion binding"/>
    <property type="evidence" value="ECO:0007669"/>
    <property type="project" value="UniProtKB-KW"/>
</dbReference>
<name>A0A1I7UN77_9PELO</name>
<evidence type="ECO:0000313" key="7">
    <source>
        <dbReference type="Proteomes" id="UP000095282"/>
    </source>
</evidence>
<feature type="transmembrane region" description="Helical" evidence="5">
    <location>
        <begin position="20"/>
        <end position="43"/>
    </location>
</feature>
<feature type="transmembrane region" description="Helical" evidence="5">
    <location>
        <begin position="348"/>
        <end position="370"/>
    </location>
</feature>
<proteinExistence type="predicted"/>
<evidence type="ECO:0000256" key="5">
    <source>
        <dbReference type="SAM" id="Phobius"/>
    </source>
</evidence>
<keyword evidence="2 4" id="KW-0863">Zinc-finger</keyword>